<protein>
    <submittedName>
        <fullName evidence="1">Uncharacterized protein</fullName>
    </submittedName>
</protein>
<comment type="caution">
    <text evidence="1">The sequence shown here is derived from an EMBL/GenBank/DDBJ whole genome shotgun (WGS) entry which is preliminary data.</text>
</comment>
<evidence type="ECO:0000313" key="2">
    <source>
        <dbReference type="Proteomes" id="UP001159363"/>
    </source>
</evidence>
<dbReference type="EMBL" id="JARBHB010000016">
    <property type="protein sequence ID" value="KAJ8866593.1"/>
    <property type="molecule type" value="Genomic_DNA"/>
</dbReference>
<proteinExistence type="predicted"/>
<gene>
    <name evidence="1" type="ORF">PR048_032452</name>
</gene>
<reference evidence="1 2" key="1">
    <citation type="submission" date="2023-02" db="EMBL/GenBank/DDBJ databases">
        <title>LHISI_Scaffold_Assembly.</title>
        <authorList>
            <person name="Stuart O.P."/>
            <person name="Cleave R."/>
            <person name="Magrath M.J.L."/>
            <person name="Mikheyev A.S."/>
        </authorList>
    </citation>
    <scope>NUCLEOTIDE SEQUENCE [LARGE SCALE GENOMIC DNA]</scope>
    <source>
        <strain evidence="1">Daus_M_001</strain>
        <tissue evidence="1">Leg muscle</tissue>
    </source>
</reference>
<sequence>MSGRATPEFPRVGIVARRCFWSAGFLGDLPFHQLLHSGAAAYSPRFTLIGSQEHDVKSHPDFFWPPGPHLPSLKTFRDAAPIPSSFLQASTETSTLLQRLCLWSAAERQRVYNFVPSLSVLSLFRALSDELRRPESVLPDVTMTSSALALRLVPKFPARCWRPEPTSMNALVPFLFCSFPRPVSSTRLRRKLVDIDCELVVASSAPLHFPVPNVHLWAAVAERLACSPPTMSNRVQYPAGTLACGNRAGRCRWSAGFLGDLPFSPSFHSADALNSPQSPSSALKASLLRAAQISSLTHSFYLLVTKYLNEKVVPKDTVQEKKLFLLDGKSLSRADDMRNEFSFSNIPLASHFPQGVPCIPPHRIIPC</sequence>
<dbReference type="Proteomes" id="UP001159363">
    <property type="component" value="Chromosome 15"/>
</dbReference>
<organism evidence="1 2">
    <name type="scientific">Dryococelus australis</name>
    <dbReference type="NCBI Taxonomy" id="614101"/>
    <lineage>
        <taxon>Eukaryota</taxon>
        <taxon>Metazoa</taxon>
        <taxon>Ecdysozoa</taxon>
        <taxon>Arthropoda</taxon>
        <taxon>Hexapoda</taxon>
        <taxon>Insecta</taxon>
        <taxon>Pterygota</taxon>
        <taxon>Neoptera</taxon>
        <taxon>Polyneoptera</taxon>
        <taxon>Phasmatodea</taxon>
        <taxon>Verophasmatodea</taxon>
        <taxon>Anareolatae</taxon>
        <taxon>Phasmatidae</taxon>
        <taxon>Eurycanthinae</taxon>
        <taxon>Dryococelus</taxon>
    </lineage>
</organism>
<evidence type="ECO:0000313" key="1">
    <source>
        <dbReference type="EMBL" id="KAJ8866593.1"/>
    </source>
</evidence>
<keyword evidence="2" id="KW-1185">Reference proteome</keyword>
<name>A0ABQ9G5E0_9NEOP</name>
<accession>A0ABQ9G5E0</accession>